<dbReference type="GO" id="GO:0009073">
    <property type="term" value="P:aromatic amino acid family biosynthetic process"/>
    <property type="evidence" value="ECO:0007669"/>
    <property type="project" value="UniProtKB-KW"/>
</dbReference>
<dbReference type="InterPro" id="IPR036441">
    <property type="entry name" value="DHquinase_II_sf"/>
</dbReference>
<comment type="catalytic activity">
    <reaction evidence="1 7">
        <text>3-dehydroquinate = 3-dehydroshikimate + H2O</text>
        <dbReference type="Rhea" id="RHEA:21096"/>
        <dbReference type="ChEBI" id="CHEBI:15377"/>
        <dbReference type="ChEBI" id="CHEBI:16630"/>
        <dbReference type="ChEBI" id="CHEBI:32364"/>
        <dbReference type="EC" id="4.2.1.10"/>
    </reaction>
</comment>
<feature type="active site" description="Proton donor" evidence="7 8">
    <location>
        <position position="100"/>
    </location>
</feature>
<dbReference type="InterPro" id="IPR001874">
    <property type="entry name" value="DHquinase_II"/>
</dbReference>
<dbReference type="GO" id="GO:0008652">
    <property type="term" value="P:amino acid biosynthetic process"/>
    <property type="evidence" value="ECO:0007669"/>
    <property type="project" value="UniProtKB-KW"/>
</dbReference>
<reference evidence="12 13" key="1">
    <citation type="submission" date="2016-04" db="EMBL/GenBank/DDBJ databases">
        <title>Draft genome sequence of Aeribacillus pallidus 8m3 from petroleum reservoir.</title>
        <authorList>
            <person name="Poltaraus A.B."/>
            <person name="Nazina T.N."/>
            <person name="Tourova T.P."/>
            <person name="Malakho S.M."/>
            <person name="Korshunova A.V."/>
            <person name="Sokolova D.S."/>
        </authorList>
    </citation>
    <scope>NUCLEOTIDE SEQUENCE [LARGE SCALE GENOMIC DNA]</scope>
    <source>
        <strain evidence="12 13">8m3</strain>
    </source>
</reference>
<dbReference type="EMBL" id="LWBR01000024">
    <property type="protein sequence ID" value="KZN96354.1"/>
    <property type="molecule type" value="Genomic_DNA"/>
</dbReference>
<dbReference type="EMBL" id="CP017703">
    <property type="protein sequence ID" value="ASS91873.1"/>
    <property type="molecule type" value="Genomic_DNA"/>
</dbReference>
<comment type="similarity">
    <text evidence="3 7">Belongs to the type-II 3-dehydroquinase family.</text>
</comment>
<dbReference type="KEGG" id="apak:AP3564_17925"/>
<feature type="binding site" evidence="7 9">
    <location>
        <begin position="101"/>
        <end position="102"/>
    </location>
    <ligand>
        <name>substrate</name>
    </ligand>
</feature>
<dbReference type="HAMAP" id="MF_00169">
    <property type="entry name" value="AroQ"/>
    <property type="match status" value="1"/>
</dbReference>
<sequence>MERILVINGPNLNYLGVREPHIYGKKTLADLENELKSLGEKKQVQFSFFQSNHEGEIIDKLYEADQQFDGVILNPGAFTHYSYAIRDAIASISKPVIEVHISNTNQREPFRHHSVTAPVTQGQIIGLGFYGYQLAALSLLHLIREETHEA</sequence>
<evidence type="ECO:0000256" key="10">
    <source>
        <dbReference type="PIRSR" id="PIRSR001399-3"/>
    </source>
</evidence>
<name>A0A165XS56_9BACI</name>
<comment type="pathway">
    <text evidence="2 7">Metabolic intermediate biosynthesis; chorismate biosynthesis; chorismate from D-erythrose 4-phosphate and phosphoenolpyruvate: step 3/7.</text>
</comment>
<evidence type="ECO:0000256" key="3">
    <source>
        <dbReference type="ARBA" id="ARBA00011037"/>
    </source>
</evidence>
<comment type="subunit">
    <text evidence="4 7">Homododecamer.</text>
</comment>
<evidence type="ECO:0000256" key="2">
    <source>
        <dbReference type="ARBA" id="ARBA00004902"/>
    </source>
</evidence>
<feature type="binding site" evidence="7 9">
    <location>
        <position position="74"/>
    </location>
    <ligand>
        <name>substrate</name>
    </ligand>
</feature>
<dbReference type="NCBIfam" id="NF003806">
    <property type="entry name" value="PRK05395.1-3"/>
    <property type="match status" value="1"/>
</dbReference>
<dbReference type="Proteomes" id="UP000076476">
    <property type="component" value="Unassembled WGS sequence"/>
</dbReference>
<protein>
    <recommendedName>
        <fullName evidence="5 7">3-dehydroquinate dehydratase</fullName>
        <shortName evidence="7">3-dehydroquinase</shortName>
        <ecNumber evidence="5 7">4.2.1.10</ecNumber>
    </recommendedName>
    <alternativeName>
        <fullName evidence="7">Type II DHQase</fullName>
    </alternativeName>
</protein>
<accession>A0A164B121</accession>
<dbReference type="InterPro" id="IPR018509">
    <property type="entry name" value="DHquinase_II_CS"/>
</dbReference>
<dbReference type="SUPFAM" id="SSF52304">
    <property type="entry name" value="Type II 3-dehydroquinate dehydratase"/>
    <property type="match status" value="1"/>
</dbReference>
<accession>A0A165XS56</accession>
<dbReference type="GO" id="GO:0003855">
    <property type="term" value="F:3-dehydroquinate dehydratase activity"/>
    <property type="evidence" value="ECO:0007669"/>
    <property type="project" value="UniProtKB-UniRule"/>
</dbReference>
<evidence type="ECO:0000256" key="4">
    <source>
        <dbReference type="ARBA" id="ARBA00011193"/>
    </source>
</evidence>
<evidence type="ECO:0000313" key="12">
    <source>
        <dbReference type="EMBL" id="KZN96354.1"/>
    </source>
</evidence>
<feature type="site" description="Transition state stabilizer" evidence="7 10">
    <location>
        <position position="18"/>
    </location>
</feature>
<keyword evidence="7" id="KW-0028">Amino-acid biosynthesis</keyword>
<dbReference type="GO" id="GO:0019631">
    <property type="term" value="P:quinate catabolic process"/>
    <property type="evidence" value="ECO:0007669"/>
    <property type="project" value="TreeGrafter"/>
</dbReference>
<reference evidence="11 14" key="2">
    <citation type="submission" date="2016-10" db="EMBL/GenBank/DDBJ databases">
        <title>The whole genome sequencing and assembly of Aeribacillus pallidus KCTC3564 strain.</title>
        <authorList>
            <person name="Lee Y.-J."/>
            <person name="Park M.-K."/>
            <person name="Yi H."/>
            <person name="Bahn Y.-S."/>
            <person name="Kim J.F."/>
            <person name="Lee D.-W."/>
        </authorList>
    </citation>
    <scope>NUCLEOTIDE SEQUENCE [LARGE SCALE GENOMIC DNA]</scope>
    <source>
        <strain evidence="11 14">KCTC3564</strain>
    </source>
</reference>
<feature type="binding site" evidence="7 9">
    <location>
        <position position="80"/>
    </location>
    <ligand>
        <name>substrate</name>
    </ligand>
</feature>
<dbReference type="PROSITE" id="PS01029">
    <property type="entry name" value="DEHYDROQUINASE_II"/>
    <property type="match status" value="1"/>
</dbReference>
<dbReference type="EC" id="4.2.1.10" evidence="5 7"/>
<feature type="active site" description="Proton acceptor" evidence="7 8">
    <location>
        <position position="23"/>
    </location>
</feature>
<evidence type="ECO:0000313" key="11">
    <source>
        <dbReference type="EMBL" id="ASS91873.1"/>
    </source>
</evidence>
<evidence type="ECO:0000256" key="1">
    <source>
        <dbReference type="ARBA" id="ARBA00001864"/>
    </source>
</evidence>
<comment type="function">
    <text evidence="7">Catalyzes a trans-dehydration via an enolate intermediate.</text>
</comment>
<dbReference type="UniPathway" id="UPA00053">
    <property type="reaction ID" value="UER00086"/>
</dbReference>
<dbReference type="PIRSF" id="PIRSF001399">
    <property type="entry name" value="DHquinase_II"/>
    <property type="match status" value="1"/>
</dbReference>
<evidence type="ECO:0000313" key="14">
    <source>
        <dbReference type="Proteomes" id="UP000214606"/>
    </source>
</evidence>
<keyword evidence="13" id="KW-1185">Reference proteome</keyword>
<proteinExistence type="inferred from homology"/>
<evidence type="ECO:0000256" key="9">
    <source>
        <dbReference type="PIRSR" id="PIRSR001399-2"/>
    </source>
</evidence>
<keyword evidence="6 7" id="KW-0456">Lyase</keyword>
<dbReference type="Proteomes" id="UP000214606">
    <property type="component" value="Chromosome"/>
</dbReference>
<feature type="binding site" evidence="7 9">
    <location>
        <position position="111"/>
    </location>
    <ligand>
        <name>substrate</name>
    </ligand>
</feature>
<gene>
    <name evidence="7" type="primary">aroQ</name>
    <name evidence="11" type="ORF">AP3564_17925</name>
    <name evidence="12" type="ORF">AZI98_09875</name>
</gene>
<dbReference type="Pfam" id="PF01220">
    <property type="entry name" value="DHquinase_II"/>
    <property type="match status" value="1"/>
</dbReference>
<keyword evidence="7" id="KW-0057">Aromatic amino acid biosynthesis</keyword>
<dbReference type="NCBIfam" id="NF003807">
    <property type="entry name" value="PRK05395.1-4"/>
    <property type="match status" value="1"/>
</dbReference>
<dbReference type="PANTHER" id="PTHR21272:SF3">
    <property type="entry name" value="CATABOLIC 3-DEHYDROQUINASE"/>
    <property type="match status" value="1"/>
</dbReference>
<organism evidence="12 13">
    <name type="scientific">Aeribacillus pallidus</name>
    <dbReference type="NCBI Taxonomy" id="33936"/>
    <lineage>
        <taxon>Bacteria</taxon>
        <taxon>Bacillati</taxon>
        <taxon>Bacillota</taxon>
        <taxon>Bacilli</taxon>
        <taxon>Bacillales</taxon>
        <taxon>Bacillaceae</taxon>
        <taxon>Aeribacillus</taxon>
    </lineage>
</organism>
<dbReference type="PANTHER" id="PTHR21272">
    <property type="entry name" value="CATABOLIC 3-DEHYDROQUINASE"/>
    <property type="match status" value="1"/>
</dbReference>
<dbReference type="STRING" id="33936.AZI98_09875"/>
<dbReference type="AlphaFoldDB" id="A0A165XS56"/>
<evidence type="ECO:0000256" key="8">
    <source>
        <dbReference type="PIRSR" id="PIRSR001399-1"/>
    </source>
</evidence>
<evidence type="ECO:0000256" key="7">
    <source>
        <dbReference type="HAMAP-Rule" id="MF_00169"/>
    </source>
</evidence>
<dbReference type="Gene3D" id="3.40.50.9100">
    <property type="entry name" value="Dehydroquinase, class II"/>
    <property type="match status" value="1"/>
</dbReference>
<evidence type="ECO:0000313" key="13">
    <source>
        <dbReference type="Proteomes" id="UP000076476"/>
    </source>
</evidence>
<dbReference type="GeneID" id="301126804"/>
<feature type="binding site" evidence="7 9">
    <location>
        <position position="87"/>
    </location>
    <ligand>
        <name>substrate</name>
    </ligand>
</feature>
<dbReference type="NCBIfam" id="NF003805">
    <property type="entry name" value="PRK05395.1-2"/>
    <property type="match status" value="1"/>
</dbReference>
<dbReference type="RefSeq" id="WP_063388113.1">
    <property type="nucleotide sequence ID" value="NZ_CP017703.1"/>
</dbReference>
<evidence type="ECO:0000256" key="6">
    <source>
        <dbReference type="ARBA" id="ARBA00023239"/>
    </source>
</evidence>
<dbReference type="CDD" id="cd00466">
    <property type="entry name" value="DHQase_II"/>
    <property type="match status" value="1"/>
</dbReference>
<dbReference type="OrthoDB" id="9790793at2"/>
<dbReference type="NCBIfam" id="TIGR01088">
    <property type="entry name" value="aroQ"/>
    <property type="match status" value="1"/>
</dbReference>
<dbReference type="GO" id="GO:0009423">
    <property type="term" value="P:chorismate biosynthetic process"/>
    <property type="evidence" value="ECO:0007669"/>
    <property type="project" value="UniProtKB-UniRule"/>
</dbReference>
<evidence type="ECO:0000256" key="5">
    <source>
        <dbReference type="ARBA" id="ARBA00012060"/>
    </source>
</evidence>